<evidence type="ECO:0008006" key="3">
    <source>
        <dbReference type="Google" id="ProtNLM"/>
    </source>
</evidence>
<evidence type="ECO:0000313" key="2">
    <source>
        <dbReference type="Proteomes" id="UP000523795"/>
    </source>
</evidence>
<dbReference type="EMBL" id="JAAZSR010000018">
    <property type="protein sequence ID" value="NKX49449.1"/>
    <property type="molecule type" value="Genomic_DNA"/>
</dbReference>
<comment type="caution">
    <text evidence="1">The sequence shown here is derived from an EMBL/GenBank/DDBJ whole genome shotgun (WGS) entry which is preliminary data.</text>
</comment>
<keyword evidence="2" id="KW-1185">Reference proteome</keyword>
<dbReference type="Proteomes" id="UP000523795">
    <property type="component" value="Unassembled WGS sequence"/>
</dbReference>
<accession>A0ABX1JJH3</accession>
<organism evidence="1 2">
    <name type="scientific">Arthrobacter deserti</name>
    <dbReference type="NCBI Taxonomy" id="1742687"/>
    <lineage>
        <taxon>Bacteria</taxon>
        <taxon>Bacillati</taxon>
        <taxon>Actinomycetota</taxon>
        <taxon>Actinomycetes</taxon>
        <taxon>Micrococcales</taxon>
        <taxon>Micrococcaceae</taxon>
        <taxon>Arthrobacter</taxon>
    </lineage>
</organism>
<evidence type="ECO:0000313" key="1">
    <source>
        <dbReference type="EMBL" id="NKX49449.1"/>
    </source>
</evidence>
<protein>
    <recommendedName>
        <fullName evidence="3">Signal peptidase I</fullName>
    </recommendedName>
</protein>
<sequence length="148" mass="14959">MVAVAPLLGIGFSSVLTGSMRAAYAPGALLITYPAVVGGLREGQVVVFTPPGETALFAHRIASIQTTAAAPVLTTKGDANPAPDAWRLAASAPRIPVVAASLPQLGSALSWLQSPPVRSVNVALLGLLLTAACVFGILRTPAGQPETP</sequence>
<name>A0ABX1JJH3_9MICC</name>
<gene>
    <name evidence="1" type="ORF">HER39_02405</name>
</gene>
<proteinExistence type="predicted"/>
<reference evidence="1 2" key="1">
    <citation type="submission" date="2020-04" db="EMBL/GenBank/DDBJ databases">
        <authorList>
            <person name="Liu S."/>
        </authorList>
    </citation>
    <scope>NUCLEOTIDE SEQUENCE [LARGE SCALE GENOMIC DNA]</scope>
    <source>
        <strain evidence="1 2">CGMCC 1.15091</strain>
    </source>
</reference>